<dbReference type="InterPro" id="IPR035906">
    <property type="entry name" value="MetI-like_sf"/>
</dbReference>
<feature type="transmembrane region" description="Helical" evidence="7">
    <location>
        <begin position="184"/>
        <end position="204"/>
    </location>
</feature>
<accession>A0A839DYT7</accession>
<organism evidence="10 11">
    <name type="scientific">Halosaccharopolyspora lacisalsi</name>
    <dbReference type="NCBI Taxonomy" id="1000566"/>
    <lineage>
        <taxon>Bacteria</taxon>
        <taxon>Bacillati</taxon>
        <taxon>Actinomycetota</taxon>
        <taxon>Actinomycetes</taxon>
        <taxon>Pseudonocardiales</taxon>
        <taxon>Pseudonocardiaceae</taxon>
        <taxon>Halosaccharopolyspora</taxon>
    </lineage>
</organism>
<comment type="subcellular location">
    <subcellularLocation>
        <location evidence="1 7">Cell membrane</location>
        <topology evidence="1 7">Multi-pass membrane protein</topology>
    </subcellularLocation>
</comment>
<keyword evidence="6 7" id="KW-0472">Membrane</keyword>
<dbReference type="InterPro" id="IPR000515">
    <property type="entry name" value="MetI-like"/>
</dbReference>
<name>A0A839DYT7_9PSEU</name>
<feature type="compositionally biased region" description="Basic and acidic residues" evidence="8">
    <location>
        <begin position="1"/>
        <end position="11"/>
    </location>
</feature>
<evidence type="ECO:0000256" key="5">
    <source>
        <dbReference type="ARBA" id="ARBA00022989"/>
    </source>
</evidence>
<dbReference type="AlphaFoldDB" id="A0A839DYT7"/>
<dbReference type="GO" id="GO:0005886">
    <property type="term" value="C:plasma membrane"/>
    <property type="evidence" value="ECO:0007669"/>
    <property type="project" value="UniProtKB-SubCell"/>
</dbReference>
<evidence type="ECO:0000256" key="7">
    <source>
        <dbReference type="RuleBase" id="RU363032"/>
    </source>
</evidence>
<evidence type="ECO:0000256" key="8">
    <source>
        <dbReference type="SAM" id="MobiDB-lite"/>
    </source>
</evidence>
<dbReference type="PANTHER" id="PTHR43227:SF8">
    <property type="entry name" value="DIACETYLCHITOBIOSE UPTAKE SYSTEM PERMEASE PROTEIN DASB"/>
    <property type="match status" value="1"/>
</dbReference>
<keyword evidence="4 7" id="KW-0812">Transmembrane</keyword>
<feature type="compositionally biased region" description="Low complexity" evidence="8">
    <location>
        <begin position="14"/>
        <end position="23"/>
    </location>
</feature>
<evidence type="ECO:0000256" key="3">
    <source>
        <dbReference type="ARBA" id="ARBA00022475"/>
    </source>
</evidence>
<sequence>MTADTTTRRVGVEPTAPDDTAPPTRKRRGDGRSALFYLAPSALVLVGVMGYPLYQLVQLSLYDYGQAQASGGAPLEFLGWGNYATLLGDGRFWTVLVQTCAFAGVCVLGSLAVGIGLAVLAGRVRTLPRMLLFLAALGAWATPAVAGSTVWLFLFDQDFGLVNEVLVGIGLHGFEGFSWTYDRYVAFGLVAGEVIWCSFPFVLVTMYAGIKAIPGEVLEAASLDGASTWRTAREVIMPMLRPLLVIATIQSIIWDFKIFTQIYVMTDGGGIAGQNLVLNVYAYQEAFAGSNYGLGSAIGVVMTILLLIITAIYLRAQRATGERT</sequence>
<dbReference type="Pfam" id="PF00528">
    <property type="entry name" value="BPD_transp_1"/>
    <property type="match status" value="1"/>
</dbReference>
<evidence type="ECO:0000313" key="10">
    <source>
        <dbReference type="EMBL" id="MBA8826030.1"/>
    </source>
</evidence>
<comment type="similarity">
    <text evidence="7">Belongs to the binding-protein-dependent transport system permease family.</text>
</comment>
<evidence type="ECO:0000259" key="9">
    <source>
        <dbReference type="PROSITE" id="PS50928"/>
    </source>
</evidence>
<keyword evidence="2 7" id="KW-0813">Transport</keyword>
<comment type="caution">
    <text evidence="10">The sequence shown here is derived from an EMBL/GenBank/DDBJ whole genome shotgun (WGS) entry which is preliminary data.</text>
</comment>
<feature type="region of interest" description="Disordered" evidence="8">
    <location>
        <begin position="1"/>
        <end position="28"/>
    </location>
</feature>
<evidence type="ECO:0000256" key="4">
    <source>
        <dbReference type="ARBA" id="ARBA00022692"/>
    </source>
</evidence>
<feature type="domain" description="ABC transmembrane type-1" evidence="9">
    <location>
        <begin position="96"/>
        <end position="313"/>
    </location>
</feature>
<evidence type="ECO:0000313" key="11">
    <source>
        <dbReference type="Proteomes" id="UP000569329"/>
    </source>
</evidence>
<evidence type="ECO:0000256" key="2">
    <source>
        <dbReference type="ARBA" id="ARBA00022448"/>
    </source>
</evidence>
<dbReference type="RefSeq" id="WP_182545256.1">
    <property type="nucleotide sequence ID" value="NZ_JACGWZ010000004.1"/>
</dbReference>
<gene>
    <name evidence="10" type="ORF">FHX42_003396</name>
</gene>
<evidence type="ECO:0000256" key="1">
    <source>
        <dbReference type="ARBA" id="ARBA00004651"/>
    </source>
</evidence>
<dbReference type="InterPro" id="IPR050809">
    <property type="entry name" value="UgpAE/MalFG_permease"/>
</dbReference>
<dbReference type="Proteomes" id="UP000569329">
    <property type="component" value="Unassembled WGS sequence"/>
</dbReference>
<dbReference type="SUPFAM" id="SSF161098">
    <property type="entry name" value="MetI-like"/>
    <property type="match status" value="1"/>
</dbReference>
<dbReference type="PANTHER" id="PTHR43227">
    <property type="entry name" value="BLL4140 PROTEIN"/>
    <property type="match status" value="1"/>
</dbReference>
<evidence type="ECO:0000256" key="6">
    <source>
        <dbReference type="ARBA" id="ARBA00023136"/>
    </source>
</evidence>
<reference evidence="10 11" key="1">
    <citation type="submission" date="2020-07" db="EMBL/GenBank/DDBJ databases">
        <title>Sequencing the genomes of 1000 actinobacteria strains.</title>
        <authorList>
            <person name="Klenk H.-P."/>
        </authorList>
    </citation>
    <scope>NUCLEOTIDE SEQUENCE [LARGE SCALE GENOMIC DNA]</scope>
    <source>
        <strain evidence="10 11">DSM 45975</strain>
    </source>
</reference>
<dbReference type="CDD" id="cd06261">
    <property type="entry name" value="TM_PBP2"/>
    <property type="match status" value="1"/>
</dbReference>
<feature type="transmembrane region" description="Helical" evidence="7">
    <location>
        <begin position="131"/>
        <end position="154"/>
    </location>
</feature>
<feature type="transmembrane region" description="Helical" evidence="7">
    <location>
        <begin position="243"/>
        <end position="264"/>
    </location>
</feature>
<keyword evidence="5 7" id="KW-1133">Transmembrane helix</keyword>
<feature type="transmembrane region" description="Helical" evidence="7">
    <location>
        <begin position="34"/>
        <end position="54"/>
    </location>
</feature>
<proteinExistence type="inferred from homology"/>
<dbReference type="Gene3D" id="1.10.3720.10">
    <property type="entry name" value="MetI-like"/>
    <property type="match status" value="1"/>
</dbReference>
<dbReference type="GO" id="GO:0055085">
    <property type="term" value="P:transmembrane transport"/>
    <property type="evidence" value="ECO:0007669"/>
    <property type="project" value="InterPro"/>
</dbReference>
<feature type="transmembrane region" description="Helical" evidence="7">
    <location>
        <begin position="292"/>
        <end position="314"/>
    </location>
</feature>
<keyword evidence="11" id="KW-1185">Reference proteome</keyword>
<dbReference type="PROSITE" id="PS50928">
    <property type="entry name" value="ABC_TM1"/>
    <property type="match status" value="1"/>
</dbReference>
<protein>
    <submittedName>
        <fullName evidence="10">N,N'-diacetylchitobiose transport system permease protein</fullName>
    </submittedName>
</protein>
<keyword evidence="3" id="KW-1003">Cell membrane</keyword>
<feature type="transmembrane region" description="Helical" evidence="7">
    <location>
        <begin position="92"/>
        <end position="119"/>
    </location>
</feature>
<dbReference type="EMBL" id="JACGWZ010000004">
    <property type="protein sequence ID" value="MBA8826030.1"/>
    <property type="molecule type" value="Genomic_DNA"/>
</dbReference>